<evidence type="ECO:0000256" key="2">
    <source>
        <dbReference type="SAM" id="SignalP"/>
    </source>
</evidence>
<evidence type="ECO:0000313" key="3">
    <source>
        <dbReference type="EMBL" id="PXX51082.1"/>
    </source>
</evidence>
<feature type="signal peptide" evidence="2">
    <location>
        <begin position="1"/>
        <end position="19"/>
    </location>
</feature>
<dbReference type="AlphaFoldDB" id="A0A318JJ66"/>
<comment type="caution">
    <text evidence="3">The sequence shown here is derived from an EMBL/GenBank/DDBJ whole genome shotgun (WGS) entry which is preliminary data.</text>
</comment>
<evidence type="ECO:0000313" key="4">
    <source>
        <dbReference type="Proteomes" id="UP000248395"/>
    </source>
</evidence>
<gene>
    <name evidence="3" type="ORF">DFR38_101142</name>
</gene>
<feature type="compositionally biased region" description="Basic and acidic residues" evidence="1">
    <location>
        <begin position="33"/>
        <end position="48"/>
    </location>
</feature>
<organism evidence="3 4">
    <name type="scientific">Aquitalea magnusonii</name>
    <dbReference type="NCBI Taxonomy" id="332411"/>
    <lineage>
        <taxon>Bacteria</taxon>
        <taxon>Pseudomonadati</taxon>
        <taxon>Pseudomonadota</taxon>
        <taxon>Betaproteobacteria</taxon>
        <taxon>Neisseriales</taxon>
        <taxon>Chromobacteriaceae</taxon>
        <taxon>Aquitalea</taxon>
    </lineage>
</organism>
<keyword evidence="2" id="KW-0732">Signal</keyword>
<keyword evidence="4" id="KW-1185">Reference proteome</keyword>
<dbReference type="RefSeq" id="WP_059285151.1">
    <property type="nucleotide sequence ID" value="NZ_LNQU01000016.1"/>
</dbReference>
<protein>
    <submittedName>
        <fullName evidence="3">Uncharacterized protein</fullName>
    </submittedName>
</protein>
<accession>A0A318JJ66</accession>
<evidence type="ECO:0000256" key="1">
    <source>
        <dbReference type="SAM" id="MobiDB-lite"/>
    </source>
</evidence>
<proteinExistence type="predicted"/>
<feature type="region of interest" description="Disordered" evidence="1">
    <location>
        <begin position="25"/>
        <end position="79"/>
    </location>
</feature>
<sequence length="79" mass="8702">MKLIAWTVAGVLLAGPALANKLHQESPTASEVKAWKADHAKIKQEERKKAHKKHKKHKKHSSGVTGQVKETVGGHEHTK</sequence>
<dbReference type="EMBL" id="QJKC01000001">
    <property type="protein sequence ID" value="PXX51082.1"/>
    <property type="molecule type" value="Genomic_DNA"/>
</dbReference>
<feature type="compositionally biased region" description="Basic residues" evidence="1">
    <location>
        <begin position="49"/>
        <end position="61"/>
    </location>
</feature>
<name>A0A318JJ66_9NEIS</name>
<feature type="chain" id="PRO_5016460964" evidence="2">
    <location>
        <begin position="20"/>
        <end position="79"/>
    </location>
</feature>
<dbReference type="Proteomes" id="UP000248395">
    <property type="component" value="Unassembled WGS sequence"/>
</dbReference>
<reference evidence="3 4" key="1">
    <citation type="submission" date="2018-05" db="EMBL/GenBank/DDBJ databases">
        <title>Genomic Encyclopedia of Type Strains, Phase IV (KMG-IV): sequencing the most valuable type-strain genomes for metagenomic binning, comparative biology and taxonomic classification.</title>
        <authorList>
            <person name="Goeker M."/>
        </authorList>
    </citation>
    <scope>NUCLEOTIDE SEQUENCE [LARGE SCALE GENOMIC DNA]</scope>
    <source>
        <strain evidence="3 4">DSM 25134</strain>
    </source>
</reference>